<feature type="domain" description="Tyr recombinase" evidence="10">
    <location>
        <begin position="151"/>
        <end position="325"/>
    </location>
</feature>
<evidence type="ECO:0000256" key="9">
    <source>
        <dbReference type="PROSITE-ProRule" id="PRU01248"/>
    </source>
</evidence>
<keyword evidence="6 9" id="KW-0238">DNA-binding</keyword>
<proteinExistence type="predicted"/>
<dbReference type="Pfam" id="PF02899">
    <property type="entry name" value="Phage_int_SAM_1"/>
    <property type="match status" value="1"/>
</dbReference>
<keyword evidence="8" id="KW-0131">Cell cycle</keyword>
<dbReference type="Proteomes" id="UP000663452">
    <property type="component" value="Chromosome"/>
</dbReference>
<dbReference type="InterPro" id="IPR050090">
    <property type="entry name" value="Tyrosine_recombinase_XerCD"/>
</dbReference>
<accession>A0ABX7L471</accession>
<evidence type="ECO:0000256" key="7">
    <source>
        <dbReference type="ARBA" id="ARBA00023172"/>
    </source>
</evidence>
<dbReference type="InterPro" id="IPR044068">
    <property type="entry name" value="CB"/>
</dbReference>
<keyword evidence="3" id="KW-0132">Cell division</keyword>
<dbReference type="InterPro" id="IPR011010">
    <property type="entry name" value="DNA_brk_join_enz"/>
</dbReference>
<keyword evidence="7" id="KW-0233">DNA recombination</keyword>
<sequence length="330" mass="37870">MNNVSEQLLSDVVAVIYESYPDLNAERTKSVLSAVVAKYHIQRVEEDEPHPDAEEKVRMFLSSKRLEGLSPLTLDGYALDLDIFFCHVRKRTDAVTAADIRAYLGKFDKLKMSTIGKKLSVLKSFFGWLTAEEILPRDPSAKLKTPKLEKRLPKALTIPELEMLREACKTVRQRAFIEIMYATGCRLSEVYGMDRDAINHQSMSCRVIGKGNKEREVYFSFKAMYHLTKYLKSRADDCEALMVTERKPHRRLTKRGIQREIAVIARAAGLQDKVSPHVLRHTFATLTLNNGAELVAVQELMGHSDPQTTLRYARITEERKREQHKRYLVQ</sequence>
<comment type="subcellular location">
    <subcellularLocation>
        <location evidence="1">Cytoplasm</location>
    </subcellularLocation>
</comment>
<dbReference type="InterPro" id="IPR010998">
    <property type="entry name" value="Integrase_recombinase_N"/>
</dbReference>
<dbReference type="PROSITE" id="PS51900">
    <property type="entry name" value="CB"/>
    <property type="match status" value="1"/>
</dbReference>
<evidence type="ECO:0000259" key="10">
    <source>
        <dbReference type="PROSITE" id="PS51898"/>
    </source>
</evidence>
<name>A0ABX7L471_9BACL</name>
<evidence type="ECO:0000256" key="1">
    <source>
        <dbReference type="ARBA" id="ARBA00004496"/>
    </source>
</evidence>
<evidence type="ECO:0000256" key="2">
    <source>
        <dbReference type="ARBA" id="ARBA00022490"/>
    </source>
</evidence>
<dbReference type="InterPro" id="IPR004107">
    <property type="entry name" value="Integrase_SAM-like_N"/>
</dbReference>
<evidence type="ECO:0000256" key="3">
    <source>
        <dbReference type="ARBA" id="ARBA00022618"/>
    </source>
</evidence>
<evidence type="ECO:0000256" key="4">
    <source>
        <dbReference type="ARBA" id="ARBA00022829"/>
    </source>
</evidence>
<evidence type="ECO:0000313" key="12">
    <source>
        <dbReference type="EMBL" id="QSF42645.1"/>
    </source>
</evidence>
<dbReference type="Gene3D" id="1.10.443.10">
    <property type="entry name" value="Intergrase catalytic core"/>
    <property type="match status" value="1"/>
</dbReference>
<dbReference type="InterPro" id="IPR013762">
    <property type="entry name" value="Integrase-like_cat_sf"/>
</dbReference>
<dbReference type="Pfam" id="PF00589">
    <property type="entry name" value="Phage_integrase"/>
    <property type="match status" value="1"/>
</dbReference>
<evidence type="ECO:0000256" key="6">
    <source>
        <dbReference type="ARBA" id="ARBA00023125"/>
    </source>
</evidence>
<keyword evidence="13" id="KW-1185">Reference proteome</keyword>
<evidence type="ECO:0000259" key="11">
    <source>
        <dbReference type="PROSITE" id="PS51900"/>
    </source>
</evidence>
<dbReference type="SUPFAM" id="SSF56349">
    <property type="entry name" value="DNA breaking-rejoining enzymes"/>
    <property type="match status" value="1"/>
</dbReference>
<evidence type="ECO:0000313" key="13">
    <source>
        <dbReference type="Proteomes" id="UP000663452"/>
    </source>
</evidence>
<protein>
    <submittedName>
        <fullName evidence="12">Tyrosine-type recombinase/integrase</fullName>
    </submittedName>
</protein>
<reference evidence="12 13" key="1">
    <citation type="submission" date="2021-02" db="EMBL/GenBank/DDBJ databases">
        <title>Paenibacillus tianjinensis sp. nov.</title>
        <authorList>
            <person name="Liu H."/>
        </authorList>
    </citation>
    <scope>NUCLEOTIDE SEQUENCE [LARGE SCALE GENOMIC DNA]</scope>
    <source>
        <strain evidence="12 13">TB2019</strain>
    </source>
</reference>
<dbReference type="InterPro" id="IPR002104">
    <property type="entry name" value="Integrase_catalytic"/>
</dbReference>
<dbReference type="EMBL" id="CP070969">
    <property type="protein sequence ID" value="QSF42645.1"/>
    <property type="molecule type" value="Genomic_DNA"/>
</dbReference>
<dbReference type="RefSeq" id="WP_206100334.1">
    <property type="nucleotide sequence ID" value="NZ_CP070969.1"/>
</dbReference>
<keyword evidence="4" id="KW-0159">Chromosome partition</keyword>
<evidence type="ECO:0000256" key="5">
    <source>
        <dbReference type="ARBA" id="ARBA00022908"/>
    </source>
</evidence>
<dbReference type="PANTHER" id="PTHR30349">
    <property type="entry name" value="PHAGE INTEGRASE-RELATED"/>
    <property type="match status" value="1"/>
</dbReference>
<organism evidence="12 13">
    <name type="scientific">Paenibacillus tianjinensis</name>
    <dbReference type="NCBI Taxonomy" id="2810347"/>
    <lineage>
        <taxon>Bacteria</taxon>
        <taxon>Bacillati</taxon>
        <taxon>Bacillota</taxon>
        <taxon>Bacilli</taxon>
        <taxon>Bacillales</taxon>
        <taxon>Paenibacillaceae</taxon>
        <taxon>Paenibacillus</taxon>
    </lineage>
</organism>
<dbReference type="PANTHER" id="PTHR30349:SF77">
    <property type="entry name" value="TYROSINE RECOMBINASE XERC"/>
    <property type="match status" value="1"/>
</dbReference>
<dbReference type="PROSITE" id="PS51898">
    <property type="entry name" value="TYR_RECOMBINASE"/>
    <property type="match status" value="1"/>
</dbReference>
<evidence type="ECO:0000256" key="8">
    <source>
        <dbReference type="ARBA" id="ARBA00023306"/>
    </source>
</evidence>
<keyword evidence="2" id="KW-0963">Cytoplasm</keyword>
<gene>
    <name evidence="12" type="ORF">JRJ22_15110</name>
</gene>
<dbReference type="Gene3D" id="1.10.150.130">
    <property type="match status" value="1"/>
</dbReference>
<keyword evidence="5" id="KW-0229">DNA integration</keyword>
<feature type="domain" description="Core-binding (CB)" evidence="11">
    <location>
        <begin position="51"/>
        <end position="130"/>
    </location>
</feature>